<dbReference type="AlphaFoldDB" id="C4J1L0"/>
<proteinExistence type="evidence at transcript level"/>
<dbReference type="EMBL" id="BT084707">
    <property type="protein sequence ID" value="ACR35060.1"/>
    <property type="molecule type" value="mRNA"/>
</dbReference>
<protein>
    <submittedName>
        <fullName evidence="1">Uncharacterized protein</fullName>
    </submittedName>
</protein>
<accession>C4J1L0</accession>
<name>C4J1L0_MAIZE</name>
<reference evidence="1" key="1">
    <citation type="journal article" date="2009" name="PLoS Genet.">
        <title>Sequencing, mapping, and analysis of 27,455 maize full-length cDNAs.</title>
        <authorList>
            <person name="Soderlund C."/>
            <person name="Descour A."/>
            <person name="Kudrna D."/>
            <person name="Bomhoff M."/>
            <person name="Boyd L."/>
            <person name="Currie J."/>
            <person name="Angelova A."/>
            <person name="Collura K."/>
            <person name="Wissotski M."/>
            <person name="Ashley E."/>
            <person name="Morrow D."/>
            <person name="Fernandes J."/>
            <person name="Walbot V."/>
            <person name="Yu Y."/>
        </authorList>
    </citation>
    <scope>NUCLEOTIDE SEQUENCE</scope>
    <source>
        <strain evidence="1">B73</strain>
    </source>
</reference>
<organism evidence="1">
    <name type="scientific">Zea mays</name>
    <name type="common">Maize</name>
    <dbReference type="NCBI Taxonomy" id="4577"/>
    <lineage>
        <taxon>Eukaryota</taxon>
        <taxon>Viridiplantae</taxon>
        <taxon>Streptophyta</taxon>
        <taxon>Embryophyta</taxon>
        <taxon>Tracheophyta</taxon>
        <taxon>Spermatophyta</taxon>
        <taxon>Magnoliopsida</taxon>
        <taxon>Liliopsida</taxon>
        <taxon>Poales</taxon>
        <taxon>Poaceae</taxon>
        <taxon>PACMAD clade</taxon>
        <taxon>Panicoideae</taxon>
        <taxon>Andropogonodae</taxon>
        <taxon>Andropogoneae</taxon>
        <taxon>Tripsacinae</taxon>
        <taxon>Zea</taxon>
    </lineage>
</organism>
<sequence>MNVLASDCSIQGQVVSTEQLT</sequence>
<evidence type="ECO:0000313" key="1">
    <source>
        <dbReference type="EMBL" id="ACR35060.1"/>
    </source>
</evidence>
<reference evidence="1" key="2">
    <citation type="submission" date="2012-06" db="EMBL/GenBank/DDBJ databases">
        <authorList>
            <person name="Yu Y."/>
            <person name="Currie J."/>
            <person name="Lomeli R."/>
            <person name="Angelova A."/>
            <person name="Collura K."/>
            <person name="Wissotski M."/>
            <person name="Campos D."/>
            <person name="Kudrna D."/>
            <person name="Golser W."/>
            <person name="Ashely E."/>
            <person name="Descour A."/>
            <person name="Fernandes J."/>
            <person name="Soderlund C."/>
            <person name="Walbot V."/>
        </authorList>
    </citation>
    <scope>NUCLEOTIDE SEQUENCE</scope>
    <source>
        <strain evidence="1">B73</strain>
    </source>
</reference>